<comment type="caution">
    <text evidence="2">The sequence shown here is derived from an EMBL/GenBank/DDBJ whole genome shotgun (WGS) entry which is preliminary data.</text>
</comment>
<gene>
    <name evidence="2" type="ORF">A4A49_01766</name>
</gene>
<reference evidence="2" key="1">
    <citation type="submission" date="2016-11" db="EMBL/GenBank/DDBJ databases">
        <title>The genome of Nicotiana attenuata.</title>
        <authorList>
            <person name="Xu S."/>
            <person name="Brockmoeller T."/>
            <person name="Gaquerel E."/>
            <person name="Navarro A."/>
            <person name="Kuhl H."/>
            <person name="Gase K."/>
            <person name="Ling Z."/>
            <person name="Zhou W."/>
            <person name="Kreitzer C."/>
            <person name="Stanke M."/>
            <person name="Tang H."/>
            <person name="Lyons E."/>
            <person name="Pandey P."/>
            <person name="Pandey S.P."/>
            <person name="Timmermann B."/>
            <person name="Baldwin I.T."/>
        </authorList>
    </citation>
    <scope>NUCLEOTIDE SEQUENCE [LARGE SCALE GENOMIC DNA]</scope>
    <source>
        <strain evidence="2">UT</strain>
    </source>
</reference>
<accession>A0A314LCD6</accession>
<name>A0A314LCD6_NICAT</name>
<feature type="region of interest" description="Disordered" evidence="1">
    <location>
        <begin position="1"/>
        <end position="48"/>
    </location>
</feature>
<keyword evidence="3" id="KW-1185">Reference proteome</keyword>
<dbReference type="Proteomes" id="UP000187609">
    <property type="component" value="Unassembled WGS sequence"/>
</dbReference>
<evidence type="ECO:0000256" key="1">
    <source>
        <dbReference type="SAM" id="MobiDB-lite"/>
    </source>
</evidence>
<sequence length="103" mass="10803">MLDGEGDGDASEQCDSGGDGWRTRGRSGCGDDGGGLKSNGEGGDEQITGHVAQSLMQSKPAAGGITFGSWDFTLLDNITRRNQKDQIVLSDEKALECIIVDII</sequence>
<evidence type="ECO:0000313" key="3">
    <source>
        <dbReference type="Proteomes" id="UP000187609"/>
    </source>
</evidence>
<feature type="compositionally biased region" description="Gly residues" evidence="1">
    <location>
        <begin position="27"/>
        <end position="41"/>
    </location>
</feature>
<organism evidence="2 3">
    <name type="scientific">Nicotiana attenuata</name>
    <name type="common">Coyote tobacco</name>
    <dbReference type="NCBI Taxonomy" id="49451"/>
    <lineage>
        <taxon>Eukaryota</taxon>
        <taxon>Viridiplantae</taxon>
        <taxon>Streptophyta</taxon>
        <taxon>Embryophyta</taxon>
        <taxon>Tracheophyta</taxon>
        <taxon>Spermatophyta</taxon>
        <taxon>Magnoliopsida</taxon>
        <taxon>eudicotyledons</taxon>
        <taxon>Gunneridae</taxon>
        <taxon>Pentapetalae</taxon>
        <taxon>asterids</taxon>
        <taxon>lamiids</taxon>
        <taxon>Solanales</taxon>
        <taxon>Solanaceae</taxon>
        <taxon>Nicotianoideae</taxon>
        <taxon>Nicotianeae</taxon>
        <taxon>Nicotiana</taxon>
    </lineage>
</organism>
<feature type="compositionally biased region" description="Acidic residues" evidence="1">
    <location>
        <begin position="1"/>
        <end position="12"/>
    </location>
</feature>
<dbReference type="Gramene" id="OIT38797">
    <property type="protein sequence ID" value="OIT38797"/>
    <property type="gene ID" value="A4A49_01766"/>
</dbReference>
<proteinExistence type="predicted"/>
<dbReference type="EMBL" id="MJEQ01000172">
    <property type="protein sequence ID" value="OIT38797.1"/>
    <property type="molecule type" value="Genomic_DNA"/>
</dbReference>
<dbReference type="AlphaFoldDB" id="A0A314LCD6"/>
<protein>
    <submittedName>
        <fullName evidence="2">Uncharacterized protein</fullName>
    </submittedName>
</protein>
<evidence type="ECO:0000313" key="2">
    <source>
        <dbReference type="EMBL" id="OIT38797.1"/>
    </source>
</evidence>